<name>A0A3Q0J3Y7_DIACI</name>
<evidence type="ECO:0000313" key="2">
    <source>
        <dbReference type="RefSeq" id="XP_026681425.1"/>
    </source>
</evidence>
<gene>
    <name evidence="2" type="primary">LOC113468591</name>
</gene>
<dbReference type="GeneID" id="113468591"/>
<organism evidence="1 2">
    <name type="scientific">Diaphorina citri</name>
    <name type="common">Asian citrus psyllid</name>
    <dbReference type="NCBI Taxonomy" id="121845"/>
    <lineage>
        <taxon>Eukaryota</taxon>
        <taxon>Metazoa</taxon>
        <taxon>Ecdysozoa</taxon>
        <taxon>Arthropoda</taxon>
        <taxon>Hexapoda</taxon>
        <taxon>Insecta</taxon>
        <taxon>Pterygota</taxon>
        <taxon>Neoptera</taxon>
        <taxon>Paraneoptera</taxon>
        <taxon>Hemiptera</taxon>
        <taxon>Sternorrhyncha</taxon>
        <taxon>Psylloidea</taxon>
        <taxon>Psyllidae</taxon>
        <taxon>Diaphorininae</taxon>
        <taxon>Diaphorina</taxon>
    </lineage>
</organism>
<dbReference type="PaxDb" id="121845-A0A3Q0J3Y7"/>
<dbReference type="STRING" id="121845.A0A3Q0J3Y7"/>
<dbReference type="Proteomes" id="UP000079169">
    <property type="component" value="Unplaced"/>
</dbReference>
<reference evidence="2" key="1">
    <citation type="submission" date="2025-08" db="UniProtKB">
        <authorList>
            <consortium name="RefSeq"/>
        </authorList>
    </citation>
    <scope>IDENTIFICATION</scope>
</reference>
<dbReference type="AlphaFoldDB" id="A0A3Q0J3Y7"/>
<keyword evidence="1" id="KW-1185">Reference proteome</keyword>
<dbReference type="PANTHER" id="PTHR19446">
    <property type="entry name" value="REVERSE TRANSCRIPTASES"/>
    <property type="match status" value="1"/>
</dbReference>
<dbReference type="RefSeq" id="XP_026681425.1">
    <property type="nucleotide sequence ID" value="XM_026825624.1"/>
</dbReference>
<dbReference type="KEGG" id="dci:113468591"/>
<proteinExistence type="predicted"/>
<accession>A0A3Q0J3Y7</accession>
<sequence>MHESERNTREHAVFALRQNMMEVHRDKPLVFVFIDLEKAYDRVPREEIWKCMRAKGTPEKYVRIVRDMYEDVVTKVRSSVGVTEEIPVQQNKNSTVELWNGQRTEATSGWSRAQCCGQVQVPGISGE</sequence>
<protein>
    <submittedName>
        <fullName evidence="2">Uncharacterized protein LOC113468591</fullName>
    </submittedName>
</protein>
<evidence type="ECO:0000313" key="1">
    <source>
        <dbReference type="Proteomes" id="UP000079169"/>
    </source>
</evidence>